<reference evidence="2 3" key="1">
    <citation type="submission" date="2019-07" db="EMBL/GenBank/DDBJ databases">
        <title>Whole genome shotgun sequence of Enterococcus villorum NBRC 100699.</title>
        <authorList>
            <person name="Hosoyama A."/>
            <person name="Uohara A."/>
            <person name="Ohji S."/>
            <person name="Ichikawa N."/>
        </authorList>
    </citation>
    <scope>NUCLEOTIDE SEQUENCE [LARGE SCALE GENOMIC DNA]</scope>
    <source>
        <strain evidence="2 3">NBRC 100699</strain>
    </source>
</reference>
<gene>
    <name evidence="2" type="ORF">EVI01_07770</name>
</gene>
<dbReference type="Proteomes" id="UP000321830">
    <property type="component" value="Unassembled WGS sequence"/>
</dbReference>
<comment type="caution">
    <text evidence="2">The sequence shown here is derived from an EMBL/GenBank/DDBJ whole genome shotgun (WGS) entry which is preliminary data.</text>
</comment>
<evidence type="ECO:0000313" key="3">
    <source>
        <dbReference type="Proteomes" id="UP000321830"/>
    </source>
</evidence>
<evidence type="ECO:0000256" key="1">
    <source>
        <dbReference type="SAM" id="MobiDB-lite"/>
    </source>
</evidence>
<organism evidence="2 3">
    <name type="scientific">Enterococcus villorum</name>
    <dbReference type="NCBI Taxonomy" id="112904"/>
    <lineage>
        <taxon>Bacteria</taxon>
        <taxon>Bacillati</taxon>
        <taxon>Bacillota</taxon>
        <taxon>Bacilli</taxon>
        <taxon>Lactobacillales</taxon>
        <taxon>Enterococcaceae</taxon>
        <taxon>Enterococcus</taxon>
    </lineage>
</organism>
<dbReference type="RefSeq" id="WP_010752196.1">
    <property type="nucleotide sequence ID" value="NZ_BJWF01000005.1"/>
</dbReference>
<dbReference type="AlphaFoldDB" id="A0A511J096"/>
<name>A0A511J096_9ENTE</name>
<protein>
    <submittedName>
        <fullName evidence="2">Uncharacterized protein</fullName>
    </submittedName>
</protein>
<feature type="region of interest" description="Disordered" evidence="1">
    <location>
        <begin position="1"/>
        <end position="26"/>
    </location>
</feature>
<dbReference type="EMBL" id="BJWF01000005">
    <property type="protein sequence ID" value="GEL91440.1"/>
    <property type="molecule type" value="Genomic_DNA"/>
</dbReference>
<sequence length="64" mass="7226">MKEFDSLGARQQPPNEASPVGVDWQGNPLYPGDSCYLTEDGYVQEEDILEYVQQYFPKIELGGI</sequence>
<accession>A0A511J096</accession>
<evidence type="ECO:0000313" key="2">
    <source>
        <dbReference type="EMBL" id="GEL91440.1"/>
    </source>
</evidence>
<proteinExistence type="predicted"/>